<dbReference type="AlphaFoldDB" id="A0AAQ5ZRY0"/>
<evidence type="ECO:0000313" key="2">
    <source>
        <dbReference type="Proteomes" id="UP001501940"/>
    </source>
</evidence>
<protein>
    <submittedName>
        <fullName evidence="1">Uncharacterized protein</fullName>
    </submittedName>
</protein>
<evidence type="ECO:0000313" key="1">
    <source>
        <dbReference type="Ensembl" id="ENSAOCP00000067567.1"/>
    </source>
</evidence>
<reference evidence="1" key="3">
    <citation type="submission" date="2025-09" db="UniProtKB">
        <authorList>
            <consortium name="Ensembl"/>
        </authorList>
    </citation>
    <scope>IDENTIFICATION</scope>
</reference>
<keyword evidence="2" id="KW-1185">Reference proteome</keyword>
<dbReference type="Proteomes" id="UP001501940">
    <property type="component" value="Chromosome 2"/>
</dbReference>
<sequence>IQDLEASLAQLCVGALQTGLLALAAQRVLFDELVSRAAVQTQLQPAIVAAHAADDDGGADVPGLYLHLPAHSGAASLSDGQAAALAAAASPILKGQRQILSGGLVHLLICTAVVGLENHCDLKQGEKNKIITLCFTCIDSFFFRVSMFFFY</sequence>
<reference evidence="1" key="2">
    <citation type="submission" date="2025-08" db="UniProtKB">
        <authorList>
            <consortium name="Ensembl"/>
        </authorList>
    </citation>
    <scope>IDENTIFICATION</scope>
</reference>
<proteinExistence type="predicted"/>
<dbReference type="GeneTree" id="ENSGT00940000177291"/>
<reference evidence="1 2" key="1">
    <citation type="submission" date="2022-01" db="EMBL/GenBank/DDBJ databases">
        <title>A chromosome-scale genome assembly of the false clownfish, Amphiprion ocellaris.</title>
        <authorList>
            <person name="Ryu T."/>
        </authorList>
    </citation>
    <scope>NUCLEOTIDE SEQUENCE [LARGE SCALE GENOMIC DNA]</scope>
</reference>
<name>A0AAQ5ZRY0_AMPOC</name>
<organism evidence="1 2">
    <name type="scientific">Amphiprion ocellaris</name>
    <name type="common">Clown anemonefish</name>
    <dbReference type="NCBI Taxonomy" id="80972"/>
    <lineage>
        <taxon>Eukaryota</taxon>
        <taxon>Metazoa</taxon>
        <taxon>Chordata</taxon>
        <taxon>Craniata</taxon>
        <taxon>Vertebrata</taxon>
        <taxon>Euteleostomi</taxon>
        <taxon>Actinopterygii</taxon>
        <taxon>Neopterygii</taxon>
        <taxon>Teleostei</taxon>
        <taxon>Neoteleostei</taxon>
        <taxon>Acanthomorphata</taxon>
        <taxon>Ovalentaria</taxon>
        <taxon>Pomacentridae</taxon>
        <taxon>Amphiprion</taxon>
    </lineage>
</organism>
<accession>A0AAQ5ZRY0</accession>
<dbReference type="Ensembl" id="ENSAOCT00000046926.1">
    <property type="protein sequence ID" value="ENSAOCP00000067567.1"/>
    <property type="gene ID" value="ENSAOCG00000027640.1"/>
</dbReference>